<dbReference type="GO" id="GO:0003904">
    <property type="term" value="F:deoxyribodipyrimidine photo-lyase activity"/>
    <property type="evidence" value="ECO:0007669"/>
    <property type="project" value="UniProtKB-EC"/>
</dbReference>
<evidence type="ECO:0000256" key="8">
    <source>
        <dbReference type="PIRSR" id="PIRSR602081-1"/>
    </source>
</evidence>
<evidence type="ECO:0000256" key="9">
    <source>
        <dbReference type="PIRSR" id="PIRSR602081-2"/>
    </source>
</evidence>
<feature type="binding site" evidence="8">
    <location>
        <begin position="373"/>
        <end position="375"/>
    </location>
    <ligand>
        <name>FAD</name>
        <dbReference type="ChEBI" id="CHEBI:57692"/>
    </ligand>
</feature>
<dbReference type="GO" id="GO:0071949">
    <property type="term" value="F:FAD binding"/>
    <property type="evidence" value="ECO:0007669"/>
    <property type="project" value="TreeGrafter"/>
</dbReference>
<dbReference type="Pfam" id="PF00875">
    <property type="entry name" value="DNA_photolyase"/>
    <property type="match status" value="1"/>
</dbReference>
<comment type="similarity">
    <text evidence="10">Belongs to the DNA photolyase family.</text>
</comment>
<feature type="site" description="Electron transfer via tryptophanyl radical" evidence="9">
    <location>
        <position position="360"/>
    </location>
</feature>
<feature type="binding site" evidence="8">
    <location>
        <begin position="241"/>
        <end position="245"/>
    </location>
    <ligand>
        <name>FAD</name>
        <dbReference type="ChEBI" id="CHEBI:57692"/>
    </ligand>
</feature>
<dbReference type="Gene3D" id="3.40.50.620">
    <property type="entry name" value="HUPs"/>
    <property type="match status" value="1"/>
</dbReference>
<accession>A0A5J6PWQ7</accession>
<name>A0A5J6PWQ7_9NEIS</name>
<sequence length="470" mass="53985">MQPTTLIWFRRDLRLFDNTALQTAIRQGLPVVGVFIFDNTADPLLKTNPRRSSFIYDSVNAFQTALNEKHIPLYILHGSAEQEIPKLAAQLHATSVVCAEDYEPQSAAHDNAIWRTLDEAGCTLIRVDDQVLLPKAAVMTHTGRPYSVFTPYKKAWLQTYTQYFGHWQPADDWAALSALQTKLPDAARRTPIPPQPETIGFTHQNTLFPGGEAEAQKQLGRFLEHIDTYHLSRDFPAQKGTSRLSPYLSHGLLSPRHLVYLAKQADSEGANVWLSELIWREFFKQVLFHHPETAYQSFRPEYRAIKWPNNPEWFERWKTGQTGFPIVDAAMRQLSSTGWMHNRLRMITASFLVKDLLTDWRLGEAWFAEQLIDYDLSANNGGWQWSASTGCDAQPYFRIFNPVLQSQKFDPDGQFIRRYIPELAHLGKDIIHAPWLAKESIDTHGYPYPIVNHAEQREQIKALFQQNQAV</sequence>
<dbReference type="Gene3D" id="1.25.40.80">
    <property type="match status" value="1"/>
</dbReference>
<dbReference type="GO" id="GO:0009416">
    <property type="term" value="P:response to light stimulus"/>
    <property type="evidence" value="ECO:0007669"/>
    <property type="project" value="TreeGrafter"/>
</dbReference>
<dbReference type="GO" id="GO:0003677">
    <property type="term" value="F:DNA binding"/>
    <property type="evidence" value="ECO:0007669"/>
    <property type="project" value="TreeGrafter"/>
</dbReference>
<evidence type="ECO:0000256" key="3">
    <source>
        <dbReference type="ARBA" id="ARBA00014046"/>
    </source>
</evidence>
<dbReference type="OrthoDB" id="9772484at2"/>
<gene>
    <name evidence="12" type="ORF">D0T92_02365</name>
</gene>
<organism evidence="12 13">
    <name type="scientific">Neisseria zalophi</name>
    <dbReference type="NCBI Taxonomy" id="640030"/>
    <lineage>
        <taxon>Bacteria</taxon>
        <taxon>Pseudomonadati</taxon>
        <taxon>Pseudomonadota</taxon>
        <taxon>Betaproteobacteria</taxon>
        <taxon>Neisseriales</taxon>
        <taxon>Neisseriaceae</taxon>
        <taxon>Neisseria</taxon>
    </lineage>
</organism>
<dbReference type="InterPro" id="IPR036155">
    <property type="entry name" value="Crypto/Photolyase_N_sf"/>
</dbReference>
<evidence type="ECO:0000256" key="2">
    <source>
        <dbReference type="ARBA" id="ARBA00013149"/>
    </source>
</evidence>
<dbReference type="GO" id="GO:0000719">
    <property type="term" value="P:photoreactive repair"/>
    <property type="evidence" value="ECO:0007669"/>
    <property type="project" value="UniProtKB-ARBA"/>
</dbReference>
<dbReference type="InterPro" id="IPR005101">
    <property type="entry name" value="Cryptochr/Photolyase_FAD-bd"/>
</dbReference>
<dbReference type="PROSITE" id="PS51645">
    <property type="entry name" value="PHR_CRY_ALPHA_BETA"/>
    <property type="match status" value="1"/>
</dbReference>
<keyword evidence="13" id="KW-1185">Reference proteome</keyword>
<dbReference type="Gene3D" id="1.10.579.10">
    <property type="entry name" value="DNA Cyclobutane Dipyrimidine Photolyase, subunit A, domain 3"/>
    <property type="match status" value="1"/>
</dbReference>
<evidence type="ECO:0000256" key="6">
    <source>
        <dbReference type="ARBA" id="ARBA00022991"/>
    </source>
</evidence>
<evidence type="ECO:0000313" key="13">
    <source>
        <dbReference type="Proteomes" id="UP000325713"/>
    </source>
</evidence>
<dbReference type="PRINTS" id="PR00147">
    <property type="entry name" value="DNAPHOTLYASE"/>
</dbReference>
<keyword evidence="5 8" id="KW-0274">FAD</keyword>
<dbReference type="InterPro" id="IPR006050">
    <property type="entry name" value="DNA_photolyase_N"/>
</dbReference>
<feature type="binding site" evidence="8">
    <location>
        <position position="229"/>
    </location>
    <ligand>
        <name>FAD</name>
        <dbReference type="ChEBI" id="CHEBI:57692"/>
    </ligand>
</feature>
<comment type="cofactor">
    <cofactor evidence="8">
        <name>FAD</name>
        <dbReference type="ChEBI" id="CHEBI:57692"/>
    </cofactor>
    <text evidence="8">Binds 1 FAD per subunit.</text>
</comment>
<dbReference type="SUPFAM" id="SSF52425">
    <property type="entry name" value="Cryptochrome/photolyase, N-terminal domain"/>
    <property type="match status" value="1"/>
</dbReference>
<dbReference type="EC" id="4.1.99.3" evidence="2"/>
<comment type="cofactor">
    <cofactor evidence="1">
        <name>(6R)-5,10-methylene-5,6,7,8-tetrahydrofolate</name>
        <dbReference type="ChEBI" id="CHEBI:15636"/>
    </cofactor>
</comment>
<dbReference type="AlphaFoldDB" id="A0A5J6PWQ7"/>
<dbReference type="PANTHER" id="PTHR11455">
    <property type="entry name" value="CRYPTOCHROME"/>
    <property type="match status" value="1"/>
</dbReference>
<feature type="site" description="Electron transfer via tryptophanyl radical" evidence="9">
    <location>
        <position position="383"/>
    </location>
</feature>
<dbReference type="PROSITE" id="PS00691">
    <property type="entry name" value="DNA_PHOTOLYASES_1_2"/>
    <property type="match status" value="1"/>
</dbReference>
<evidence type="ECO:0000256" key="4">
    <source>
        <dbReference type="ARBA" id="ARBA00022630"/>
    </source>
</evidence>
<evidence type="ECO:0000256" key="1">
    <source>
        <dbReference type="ARBA" id="ARBA00001932"/>
    </source>
</evidence>
<dbReference type="Proteomes" id="UP000325713">
    <property type="component" value="Chromosome"/>
</dbReference>
<evidence type="ECO:0000256" key="5">
    <source>
        <dbReference type="ARBA" id="ARBA00022827"/>
    </source>
</evidence>
<evidence type="ECO:0000256" key="7">
    <source>
        <dbReference type="ARBA" id="ARBA00033999"/>
    </source>
</evidence>
<dbReference type="InterPro" id="IPR018394">
    <property type="entry name" value="DNA_photolyase_1_CS_C"/>
</dbReference>
<dbReference type="KEGG" id="nzl:D0T92_02365"/>
<feature type="binding site" evidence="8">
    <location>
        <position position="273"/>
    </location>
    <ligand>
        <name>FAD</name>
        <dbReference type="ChEBI" id="CHEBI:57692"/>
    </ligand>
</feature>
<dbReference type="EMBL" id="CP031700">
    <property type="protein sequence ID" value="QEY27111.1"/>
    <property type="molecule type" value="Genomic_DNA"/>
</dbReference>
<keyword evidence="4 8" id="KW-0285">Flavoprotein</keyword>
<dbReference type="SUPFAM" id="SSF48173">
    <property type="entry name" value="Cryptochrome/photolyase FAD-binding domain"/>
    <property type="match status" value="1"/>
</dbReference>
<evidence type="ECO:0000256" key="10">
    <source>
        <dbReference type="RuleBase" id="RU004182"/>
    </source>
</evidence>
<dbReference type="InterPro" id="IPR002081">
    <property type="entry name" value="Cryptochrome/DNA_photolyase_1"/>
</dbReference>
<dbReference type="InterPro" id="IPR014729">
    <property type="entry name" value="Rossmann-like_a/b/a_fold"/>
</dbReference>
<feature type="binding site" evidence="8">
    <location>
        <begin position="276"/>
        <end position="283"/>
    </location>
    <ligand>
        <name>FAD</name>
        <dbReference type="ChEBI" id="CHEBI:57692"/>
    </ligand>
</feature>
<evidence type="ECO:0000259" key="11">
    <source>
        <dbReference type="PROSITE" id="PS51645"/>
    </source>
</evidence>
<feature type="domain" description="Photolyase/cryptochrome alpha/beta" evidence="11">
    <location>
        <begin position="3"/>
        <end position="132"/>
    </location>
</feature>
<dbReference type="PROSITE" id="PS00394">
    <property type="entry name" value="DNA_PHOTOLYASES_1_1"/>
    <property type="match status" value="1"/>
</dbReference>
<proteinExistence type="inferred from homology"/>
<protein>
    <recommendedName>
        <fullName evidence="3">Deoxyribodipyrimidine photo-lyase</fullName>
        <ecNumber evidence="2">4.1.99.3</ecNumber>
    </recommendedName>
</protein>
<dbReference type="PANTHER" id="PTHR11455:SF9">
    <property type="entry name" value="CRYPTOCHROME CIRCADIAN CLOCK 5 ISOFORM X1"/>
    <property type="match status" value="1"/>
</dbReference>
<keyword evidence="12" id="KW-0456">Lyase</keyword>
<comment type="catalytic activity">
    <reaction evidence="7">
        <text>cyclobutadipyrimidine (in DNA) = 2 pyrimidine residues (in DNA).</text>
        <dbReference type="EC" id="4.1.99.3"/>
    </reaction>
</comment>
<dbReference type="RefSeq" id="WP_151049849.1">
    <property type="nucleotide sequence ID" value="NZ_CP031700.1"/>
</dbReference>
<dbReference type="InterPro" id="IPR036134">
    <property type="entry name" value="Crypto/Photolyase_FAD-like_sf"/>
</dbReference>
<feature type="site" description="Electron transfer via tryptophanyl radical" evidence="9">
    <location>
        <position position="307"/>
    </location>
</feature>
<keyword evidence="6 10" id="KW-0157">Chromophore</keyword>
<dbReference type="FunFam" id="1.10.579.10:FF:000003">
    <property type="entry name" value="Deoxyribodipyrimidine photo-lyase"/>
    <property type="match status" value="1"/>
</dbReference>
<evidence type="ECO:0000313" key="12">
    <source>
        <dbReference type="EMBL" id="QEY27111.1"/>
    </source>
</evidence>
<dbReference type="Pfam" id="PF03441">
    <property type="entry name" value="FAD_binding_7"/>
    <property type="match status" value="1"/>
</dbReference>
<reference evidence="12 13" key="1">
    <citation type="submission" date="2018-08" db="EMBL/GenBank/DDBJ databases">
        <title>Neisseria zalophi ATCC BAA-2455 complete genome.</title>
        <authorList>
            <person name="Veseli I.A."/>
            <person name="Buttler R."/>
            <person name="Mascarenhas dos Santos A.C."/>
            <person name="Pombert J.-F."/>
        </authorList>
    </citation>
    <scope>NUCLEOTIDE SEQUENCE [LARGE SCALE GENOMIC DNA]</scope>
    <source>
        <strain evidence="12 13">ATCC BAA-2455</strain>
    </source>
</reference>